<evidence type="ECO:0000313" key="9">
    <source>
        <dbReference type="Proteomes" id="UP000637819"/>
    </source>
</evidence>
<dbReference type="OrthoDB" id="42238at2157"/>
<reference evidence="8 9" key="1">
    <citation type="submission" date="2021-01" db="EMBL/GenBank/DDBJ databases">
        <title>Genome Sequence and Methylation Pattern of Haloterrigena salifodinae BOL5-1, An Extremely Halophilic Archaeon from a Bolivian Salt Mine.</title>
        <authorList>
            <person name="DasSarma P."/>
            <person name="Anton B.P."/>
            <person name="DasSarma S.L."/>
            <person name="von Ehrenheim H.A.L."/>
            <person name="Martinez F.L."/>
            <person name="Guzman D."/>
            <person name="Roberts R.J."/>
            <person name="DasSarma S."/>
        </authorList>
    </citation>
    <scope>NUCLEOTIDE SEQUENCE [LARGE SCALE GENOMIC DNA]</scope>
    <source>
        <strain evidence="8 9">BOL5-1</strain>
    </source>
</reference>
<evidence type="ECO:0000256" key="2">
    <source>
        <dbReference type="ARBA" id="ARBA00022573"/>
    </source>
</evidence>
<evidence type="ECO:0000256" key="4">
    <source>
        <dbReference type="ARBA" id="ARBA00022679"/>
    </source>
</evidence>
<feature type="domain" description="Tetrapyrrole methylase" evidence="7">
    <location>
        <begin position="66"/>
        <end position="270"/>
    </location>
</feature>
<dbReference type="Gene3D" id="3.40.1010.10">
    <property type="entry name" value="Cobalt-precorrin-4 Transmethylase, Domain 1"/>
    <property type="match status" value="1"/>
</dbReference>
<name>A0A8T8E3S1_9EURY</name>
<evidence type="ECO:0000256" key="6">
    <source>
        <dbReference type="SAM" id="MobiDB-lite"/>
    </source>
</evidence>
<dbReference type="InterPro" id="IPR014776">
    <property type="entry name" value="4pyrrole_Mease_sub2"/>
</dbReference>
<dbReference type="InterPro" id="IPR050714">
    <property type="entry name" value="Cobalamin_biosynth_MTase"/>
</dbReference>
<dbReference type="EC" id="2.1.1.289" evidence="8"/>
<dbReference type="InterPro" id="IPR000878">
    <property type="entry name" value="4pyrrol_Mease"/>
</dbReference>
<dbReference type="Proteomes" id="UP000637819">
    <property type="component" value="Chromosome"/>
</dbReference>
<evidence type="ECO:0000256" key="3">
    <source>
        <dbReference type="ARBA" id="ARBA00022603"/>
    </source>
</evidence>
<feature type="compositionally biased region" description="Polar residues" evidence="6">
    <location>
        <begin position="42"/>
        <end position="51"/>
    </location>
</feature>
<organism evidence="8 9">
    <name type="scientific">Haloterrigena salifodinae</name>
    <dbReference type="NCBI Taxonomy" id="2675099"/>
    <lineage>
        <taxon>Archaea</taxon>
        <taxon>Methanobacteriati</taxon>
        <taxon>Methanobacteriota</taxon>
        <taxon>Stenosarchaea group</taxon>
        <taxon>Halobacteria</taxon>
        <taxon>Halobacteriales</taxon>
        <taxon>Natrialbaceae</taxon>
        <taxon>Haloterrigena</taxon>
    </lineage>
</organism>
<accession>A0A8T8E3S1</accession>
<keyword evidence="4 8" id="KW-0808">Transferase</keyword>
<protein>
    <submittedName>
        <fullName evidence="8">Cobalt-precorrin-7 (C(5))-methyltransferase</fullName>
        <ecNumber evidence="8">2.1.1.289</ecNumber>
    </submittedName>
</protein>
<comment type="pathway">
    <text evidence="1">Cofactor biosynthesis; adenosylcobalamin biosynthesis.</text>
</comment>
<keyword evidence="9" id="KW-1185">Reference proteome</keyword>
<keyword evidence="5" id="KW-0949">S-adenosyl-L-methionine</keyword>
<dbReference type="EMBL" id="CP069188">
    <property type="protein sequence ID" value="QRV16051.1"/>
    <property type="molecule type" value="Genomic_DNA"/>
</dbReference>
<evidence type="ECO:0000256" key="1">
    <source>
        <dbReference type="ARBA" id="ARBA00004953"/>
    </source>
</evidence>
<dbReference type="InterPro" id="IPR014777">
    <property type="entry name" value="4pyrrole_Mease_sub1"/>
</dbReference>
<dbReference type="Pfam" id="PF00590">
    <property type="entry name" value="TP_methylase"/>
    <property type="match status" value="1"/>
</dbReference>
<feature type="region of interest" description="Disordered" evidence="6">
    <location>
        <begin position="1"/>
        <end position="74"/>
    </location>
</feature>
<sequence>MSDEYDLEAGPDPATFAAAVPEPDIDEGAAPEGQRGGDSADQRSANHSSGHSPREDGETVGADDPVYAVGVGPGNQEYLTPRGRRAIEEADVVVGFTTVVEFVEDLTDADLLTCGYKDEAEALEAFGERVAAGESGTAVAMGDPNHSGYQFVGKVQRAVEREDSDTPVRIVPGISSLQMAASRARTPMEDTEFVTLHKSGDLEADMERLAAAATVDERHLLVLPRPYDRMPGDIAAFLLEEGADPNLEALVLEKLTHEDEAIHRFTLAELSEHAGGTGTEDTPFSDLVVLAVRQSIESKAITSARR</sequence>
<evidence type="ECO:0000259" key="7">
    <source>
        <dbReference type="Pfam" id="PF00590"/>
    </source>
</evidence>
<dbReference type="GO" id="GO:0009236">
    <property type="term" value="P:cobalamin biosynthetic process"/>
    <property type="evidence" value="ECO:0007669"/>
    <property type="project" value="UniProtKB-KW"/>
</dbReference>
<dbReference type="NCBIfam" id="NF004457">
    <property type="entry name" value="PRK05787.1-5"/>
    <property type="match status" value="1"/>
</dbReference>
<dbReference type="Gene3D" id="3.30.950.10">
    <property type="entry name" value="Methyltransferase, Cobalt-precorrin-4 Transmethylase, Domain 2"/>
    <property type="match status" value="1"/>
</dbReference>
<dbReference type="KEGG" id="hsal:JMJ58_03910"/>
<proteinExistence type="predicted"/>
<evidence type="ECO:0000256" key="5">
    <source>
        <dbReference type="ARBA" id="ARBA00022691"/>
    </source>
</evidence>
<gene>
    <name evidence="8" type="ORF">JMJ58_03910</name>
</gene>
<dbReference type="PANTHER" id="PTHR43182">
    <property type="entry name" value="COBALT-PRECORRIN-6B C(15)-METHYLTRANSFERASE (DECARBOXYLATING)"/>
    <property type="match status" value="1"/>
</dbReference>
<dbReference type="GO" id="GO:0008276">
    <property type="term" value="F:protein methyltransferase activity"/>
    <property type="evidence" value="ECO:0007669"/>
    <property type="project" value="InterPro"/>
</dbReference>
<dbReference type="SUPFAM" id="SSF53790">
    <property type="entry name" value="Tetrapyrrole methylase"/>
    <property type="match status" value="1"/>
</dbReference>
<keyword evidence="3 8" id="KW-0489">Methyltransferase</keyword>
<dbReference type="NCBIfam" id="TIGR02467">
    <property type="entry name" value="CbiE"/>
    <property type="match status" value="1"/>
</dbReference>
<dbReference type="InterPro" id="IPR035996">
    <property type="entry name" value="4pyrrol_Methylase_sf"/>
</dbReference>
<dbReference type="PANTHER" id="PTHR43182:SF1">
    <property type="entry name" value="COBALT-PRECORRIN-7 C(5)-METHYLTRANSFERASE"/>
    <property type="match status" value="1"/>
</dbReference>
<evidence type="ECO:0000313" key="8">
    <source>
        <dbReference type="EMBL" id="QRV16051.1"/>
    </source>
</evidence>
<dbReference type="RefSeq" id="WP_204748432.1">
    <property type="nucleotide sequence ID" value="NZ_CP069188.1"/>
</dbReference>
<dbReference type="AlphaFoldDB" id="A0A8T8E3S1"/>
<dbReference type="CDD" id="cd11644">
    <property type="entry name" value="Precorrin-6Y-MT"/>
    <property type="match status" value="1"/>
</dbReference>
<keyword evidence="2" id="KW-0169">Cobalamin biosynthesis</keyword>
<dbReference type="InterPro" id="IPR012818">
    <property type="entry name" value="CbiE"/>
</dbReference>
<dbReference type="GeneID" id="62874240"/>
<dbReference type="GO" id="GO:0032259">
    <property type="term" value="P:methylation"/>
    <property type="evidence" value="ECO:0007669"/>
    <property type="project" value="UniProtKB-KW"/>
</dbReference>